<dbReference type="CDD" id="cd00018">
    <property type="entry name" value="AP2"/>
    <property type="match status" value="1"/>
</dbReference>
<dbReference type="PROSITE" id="PS51032">
    <property type="entry name" value="AP2_ERF"/>
    <property type="match status" value="1"/>
</dbReference>
<evidence type="ECO:0000256" key="4">
    <source>
        <dbReference type="ARBA" id="ARBA00023163"/>
    </source>
</evidence>
<evidence type="ECO:0000259" key="6">
    <source>
        <dbReference type="PROSITE" id="PS51032"/>
    </source>
</evidence>
<reference evidence="7" key="2">
    <citation type="submission" date="2008-12" db="EMBL/GenBank/DDBJ databases">
        <title>Improved gene annotation of the rice (Oryza sativa) genomes.</title>
        <authorList>
            <person name="Wang J."/>
            <person name="Li R."/>
            <person name="Fan W."/>
            <person name="Huang Q."/>
            <person name="Zhang J."/>
            <person name="Zhou Y."/>
            <person name="Hu Y."/>
            <person name="Zi S."/>
            <person name="Li J."/>
            <person name="Ni P."/>
            <person name="Zheng H."/>
            <person name="Zhang Y."/>
            <person name="Zhao M."/>
            <person name="Hao Q."/>
            <person name="McDermott J."/>
            <person name="Samudrala R."/>
            <person name="Kristiansen K."/>
            <person name="Wong G.K.-S."/>
        </authorList>
    </citation>
    <scope>NUCLEOTIDE SEQUENCE</scope>
</reference>
<keyword evidence="5" id="KW-0539">Nucleus</keyword>
<evidence type="ECO:0000256" key="3">
    <source>
        <dbReference type="ARBA" id="ARBA00023125"/>
    </source>
</evidence>
<name>B9G5N3_ORYSJ</name>
<dbReference type="InterPro" id="IPR016177">
    <property type="entry name" value="DNA-bd_dom_sf"/>
</dbReference>
<dbReference type="InterPro" id="IPR001471">
    <property type="entry name" value="AP2/ERF_dom"/>
</dbReference>
<evidence type="ECO:0000256" key="2">
    <source>
        <dbReference type="ARBA" id="ARBA00023015"/>
    </source>
</evidence>
<dbReference type="SMART" id="SM00380">
    <property type="entry name" value="AP2"/>
    <property type="match status" value="1"/>
</dbReference>
<comment type="subcellular location">
    <subcellularLocation>
        <location evidence="1">Nucleus</location>
    </subcellularLocation>
</comment>
<evidence type="ECO:0000256" key="5">
    <source>
        <dbReference type="ARBA" id="ARBA00023242"/>
    </source>
</evidence>
<feature type="domain" description="AP2/ERF" evidence="6">
    <location>
        <begin position="17"/>
        <end position="76"/>
    </location>
</feature>
<dbReference type="GO" id="GO:0003700">
    <property type="term" value="F:DNA-binding transcription factor activity"/>
    <property type="evidence" value="ECO:0007669"/>
    <property type="project" value="InterPro"/>
</dbReference>
<sequence>MAGDGTGDDDDVHARVKYKGVARTADGRWRGFITNKFGRRYGVGDHGTPEEAALAHDRAILAILGAHASPAALNFRAAFSDTELRDMREVSIGHPTIDGVRNQWATRWGLRTKVGAEGTDRRWRGAKVLGGMRFRCSVSLSMMLTDQQVHRTNMYYMA</sequence>
<dbReference type="GO" id="GO:0005634">
    <property type="term" value="C:nucleus"/>
    <property type="evidence" value="ECO:0007669"/>
    <property type="project" value="UniProtKB-SubCell"/>
</dbReference>
<protein>
    <recommendedName>
        <fullName evidence="6">AP2/ERF domain-containing protein</fullName>
    </recommendedName>
</protein>
<keyword evidence="3" id="KW-0238">DNA-binding</keyword>
<dbReference type="InterPro" id="IPR036955">
    <property type="entry name" value="AP2/ERF_dom_sf"/>
</dbReference>
<dbReference type="EMBL" id="CM000147">
    <property type="protein sequence ID" value="EEE50930.1"/>
    <property type="molecule type" value="Genomic_DNA"/>
</dbReference>
<keyword evidence="4" id="KW-0804">Transcription</keyword>
<dbReference type="Gene3D" id="3.30.730.10">
    <property type="entry name" value="AP2/ERF domain"/>
    <property type="match status" value="1"/>
</dbReference>
<organism evidence="7">
    <name type="scientific">Oryza sativa subsp. japonica</name>
    <name type="common">Rice</name>
    <dbReference type="NCBI Taxonomy" id="39947"/>
    <lineage>
        <taxon>Eukaryota</taxon>
        <taxon>Viridiplantae</taxon>
        <taxon>Streptophyta</taxon>
        <taxon>Embryophyta</taxon>
        <taxon>Tracheophyta</taxon>
        <taxon>Spermatophyta</taxon>
        <taxon>Magnoliopsida</taxon>
        <taxon>Liliopsida</taxon>
        <taxon>Poales</taxon>
        <taxon>Poaceae</taxon>
        <taxon>BOP clade</taxon>
        <taxon>Oryzoideae</taxon>
        <taxon>Oryzeae</taxon>
        <taxon>Oryzinae</taxon>
        <taxon>Oryza</taxon>
        <taxon>Oryza sativa</taxon>
    </lineage>
</organism>
<dbReference type="GO" id="GO:0003677">
    <property type="term" value="F:DNA binding"/>
    <property type="evidence" value="ECO:0007669"/>
    <property type="project" value="UniProtKB-KW"/>
</dbReference>
<keyword evidence="2" id="KW-0805">Transcription regulation</keyword>
<dbReference type="Proteomes" id="UP000007752">
    <property type="component" value="Chromosome 10"/>
</dbReference>
<dbReference type="Pfam" id="PF00847">
    <property type="entry name" value="AP2"/>
    <property type="match status" value="1"/>
</dbReference>
<reference evidence="7" key="1">
    <citation type="journal article" date="2005" name="PLoS Biol.">
        <title>The genomes of Oryza sativa: a history of duplications.</title>
        <authorList>
            <person name="Yu J."/>
            <person name="Wang J."/>
            <person name="Lin W."/>
            <person name="Li S."/>
            <person name="Li H."/>
            <person name="Zhou J."/>
            <person name="Ni P."/>
            <person name="Dong W."/>
            <person name="Hu S."/>
            <person name="Zeng C."/>
            <person name="Zhang J."/>
            <person name="Zhang Y."/>
            <person name="Li R."/>
            <person name="Xu Z."/>
            <person name="Li S."/>
            <person name="Li X."/>
            <person name="Zheng H."/>
            <person name="Cong L."/>
            <person name="Lin L."/>
            <person name="Yin J."/>
            <person name="Geng J."/>
            <person name="Li G."/>
            <person name="Shi J."/>
            <person name="Liu J."/>
            <person name="Lv H."/>
            <person name="Li J."/>
            <person name="Wang J."/>
            <person name="Deng Y."/>
            <person name="Ran L."/>
            <person name="Shi X."/>
            <person name="Wang X."/>
            <person name="Wu Q."/>
            <person name="Li C."/>
            <person name="Ren X."/>
            <person name="Wang J."/>
            <person name="Wang X."/>
            <person name="Li D."/>
            <person name="Liu D."/>
            <person name="Zhang X."/>
            <person name="Ji Z."/>
            <person name="Zhao W."/>
            <person name="Sun Y."/>
            <person name="Zhang Z."/>
            <person name="Bao J."/>
            <person name="Han Y."/>
            <person name="Dong L."/>
            <person name="Ji J."/>
            <person name="Chen P."/>
            <person name="Wu S."/>
            <person name="Liu J."/>
            <person name="Xiao Y."/>
            <person name="Bu D."/>
            <person name="Tan J."/>
            <person name="Yang L."/>
            <person name="Ye C."/>
            <person name="Zhang J."/>
            <person name="Xu J."/>
            <person name="Zhou Y."/>
            <person name="Yu Y."/>
            <person name="Zhang B."/>
            <person name="Zhuang S."/>
            <person name="Wei H."/>
            <person name="Liu B."/>
            <person name="Lei M."/>
            <person name="Yu H."/>
            <person name="Li Y."/>
            <person name="Xu H."/>
            <person name="Wei S."/>
            <person name="He X."/>
            <person name="Fang L."/>
            <person name="Zhang Z."/>
            <person name="Zhang Y."/>
            <person name="Huang X."/>
            <person name="Su Z."/>
            <person name="Tong W."/>
            <person name="Li J."/>
            <person name="Tong Z."/>
            <person name="Li S."/>
            <person name="Ye J."/>
            <person name="Wang L."/>
            <person name="Fang L."/>
            <person name="Lei T."/>
            <person name="Chen C."/>
            <person name="Chen H."/>
            <person name="Xu Z."/>
            <person name="Li H."/>
            <person name="Huang H."/>
            <person name="Zhang F."/>
            <person name="Xu H."/>
            <person name="Li N."/>
            <person name="Zhao C."/>
            <person name="Li S."/>
            <person name="Dong L."/>
            <person name="Huang Y."/>
            <person name="Li L."/>
            <person name="Xi Y."/>
            <person name="Qi Q."/>
            <person name="Li W."/>
            <person name="Zhang B."/>
            <person name="Hu W."/>
            <person name="Zhang Y."/>
            <person name="Tian X."/>
            <person name="Jiao Y."/>
            <person name="Liang X."/>
            <person name="Jin J."/>
            <person name="Gao L."/>
            <person name="Zheng W."/>
            <person name="Hao B."/>
            <person name="Liu S."/>
            <person name="Wang W."/>
            <person name="Yuan L."/>
            <person name="Cao M."/>
            <person name="McDermott J."/>
            <person name="Samudrala R."/>
            <person name="Wang J."/>
            <person name="Wong G.K."/>
            <person name="Yang H."/>
        </authorList>
    </citation>
    <scope>NUCLEOTIDE SEQUENCE [LARGE SCALE GENOMIC DNA]</scope>
</reference>
<evidence type="ECO:0000256" key="1">
    <source>
        <dbReference type="ARBA" id="ARBA00004123"/>
    </source>
</evidence>
<accession>B9G5N3</accession>
<proteinExistence type="predicted"/>
<gene>
    <name evidence="7" type="ORF">OsJ_31464</name>
</gene>
<dbReference type="SUPFAM" id="SSF54171">
    <property type="entry name" value="DNA-binding domain"/>
    <property type="match status" value="1"/>
</dbReference>
<evidence type="ECO:0000313" key="7">
    <source>
        <dbReference type="EMBL" id="EEE50930.1"/>
    </source>
</evidence>
<dbReference type="AlphaFoldDB" id="B9G5N3"/>